<feature type="transmembrane region" description="Helical" evidence="1">
    <location>
        <begin position="14"/>
        <end position="35"/>
    </location>
</feature>
<comment type="caution">
    <text evidence="2">The sequence shown here is derived from an EMBL/GenBank/DDBJ whole genome shotgun (WGS) entry which is preliminary data.</text>
</comment>
<organism evidence="2 3">
    <name type="scientific">Xenorhabdus stockiae</name>
    <dbReference type="NCBI Taxonomy" id="351614"/>
    <lineage>
        <taxon>Bacteria</taxon>
        <taxon>Pseudomonadati</taxon>
        <taxon>Pseudomonadota</taxon>
        <taxon>Gammaproteobacteria</taxon>
        <taxon>Enterobacterales</taxon>
        <taxon>Morganellaceae</taxon>
        <taxon>Xenorhabdus</taxon>
    </lineage>
</organism>
<accession>A0A2D0KQW3</accession>
<evidence type="ECO:0000256" key="1">
    <source>
        <dbReference type="SAM" id="Phobius"/>
    </source>
</evidence>
<gene>
    <name evidence="2" type="ORF">Xsto_01847</name>
</gene>
<keyword evidence="3" id="KW-1185">Reference proteome</keyword>
<evidence type="ECO:0000313" key="3">
    <source>
        <dbReference type="Proteomes" id="UP000222366"/>
    </source>
</evidence>
<name>A0A2D0KQW3_9GAMM</name>
<keyword evidence="1" id="KW-0812">Transmembrane</keyword>
<keyword evidence="1" id="KW-0472">Membrane</keyword>
<dbReference type="Proteomes" id="UP000222366">
    <property type="component" value="Unassembled WGS sequence"/>
</dbReference>
<proteinExistence type="predicted"/>
<dbReference type="EMBL" id="NJAJ01000014">
    <property type="protein sequence ID" value="PHM65695.1"/>
    <property type="molecule type" value="Genomic_DNA"/>
</dbReference>
<dbReference type="AlphaFoldDB" id="A0A2D0KQW3"/>
<protein>
    <submittedName>
        <fullName evidence="2">Uncharacterized protein</fullName>
    </submittedName>
</protein>
<keyword evidence="1" id="KW-1133">Transmembrane helix</keyword>
<sequence>MHKPTSKRQINKTLIYDIYLVVFFNKIGSPFIYFLGEYHGNKVL</sequence>
<evidence type="ECO:0000313" key="2">
    <source>
        <dbReference type="EMBL" id="PHM65695.1"/>
    </source>
</evidence>
<reference evidence="2 3" key="1">
    <citation type="journal article" date="2017" name="Nat. Microbiol.">
        <title>Natural product diversity associated with the nematode symbionts Photorhabdus and Xenorhabdus.</title>
        <authorList>
            <person name="Tobias N.J."/>
            <person name="Wolff H."/>
            <person name="Djahanschiri B."/>
            <person name="Grundmann F."/>
            <person name="Kronenwerth M."/>
            <person name="Shi Y.M."/>
            <person name="Simonyi S."/>
            <person name="Grun P."/>
            <person name="Shapiro-Ilan D."/>
            <person name="Pidot S.J."/>
            <person name="Stinear T.P."/>
            <person name="Ebersberger I."/>
            <person name="Bode H.B."/>
        </authorList>
    </citation>
    <scope>NUCLEOTIDE SEQUENCE [LARGE SCALE GENOMIC DNA]</scope>
    <source>
        <strain evidence="2 3">DSM 17904</strain>
    </source>
</reference>